<name>A0ABS4DX49_9HYPH</name>
<reference evidence="2 3" key="1">
    <citation type="submission" date="2021-03" db="EMBL/GenBank/DDBJ databases">
        <title>Genomic Encyclopedia of Type Strains, Phase IV (KMG-IV): sequencing the most valuable type-strain genomes for metagenomic binning, comparative biology and taxonomic classification.</title>
        <authorList>
            <person name="Goeker M."/>
        </authorList>
    </citation>
    <scope>NUCLEOTIDE SEQUENCE [LARGE SCALE GENOMIC DNA]</scope>
    <source>
        <strain evidence="2 3">DSM 21600</strain>
    </source>
</reference>
<dbReference type="InterPro" id="IPR009506">
    <property type="entry name" value="YjiS-like"/>
</dbReference>
<evidence type="ECO:0000313" key="2">
    <source>
        <dbReference type="EMBL" id="MBP1850269.1"/>
    </source>
</evidence>
<evidence type="ECO:0000259" key="1">
    <source>
        <dbReference type="Pfam" id="PF06568"/>
    </source>
</evidence>
<feature type="domain" description="YjiS-like" evidence="1">
    <location>
        <begin position="50"/>
        <end position="78"/>
    </location>
</feature>
<comment type="caution">
    <text evidence="2">The sequence shown here is derived from an EMBL/GenBank/DDBJ whole genome shotgun (WGS) entry which is preliminary data.</text>
</comment>
<gene>
    <name evidence="2" type="ORF">J2Z17_001703</name>
</gene>
<dbReference type="Pfam" id="PF06568">
    <property type="entry name" value="YjiS-like"/>
    <property type="match status" value="1"/>
</dbReference>
<sequence length="109" mass="12631">MMLEQSQNTGRIVTLDTGALLAQLETRRNDTADARDDRRPAPFSFVLRCWLARRRERRALRRELPTMPDCMLKDFGLTYGAAEAIANTPFWRETAATPVRTHRRSANRR</sequence>
<dbReference type="EMBL" id="JAGGJU010000004">
    <property type="protein sequence ID" value="MBP1850269.1"/>
    <property type="molecule type" value="Genomic_DNA"/>
</dbReference>
<protein>
    <submittedName>
        <fullName evidence="2">Uncharacterized protein YjiS (DUF1127 family)</fullName>
    </submittedName>
</protein>
<proteinExistence type="predicted"/>
<keyword evidence="3" id="KW-1185">Reference proteome</keyword>
<organism evidence="2 3">
    <name type="scientific">Rhizobium halophytocola</name>
    <dbReference type="NCBI Taxonomy" id="735519"/>
    <lineage>
        <taxon>Bacteria</taxon>
        <taxon>Pseudomonadati</taxon>
        <taxon>Pseudomonadota</taxon>
        <taxon>Alphaproteobacteria</taxon>
        <taxon>Hyphomicrobiales</taxon>
        <taxon>Rhizobiaceae</taxon>
        <taxon>Rhizobium/Agrobacterium group</taxon>
        <taxon>Rhizobium</taxon>
    </lineage>
</organism>
<dbReference type="Proteomes" id="UP000759443">
    <property type="component" value="Unassembled WGS sequence"/>
</dbReference>
<dbReference type="RefSeq" id="WP_245223960.1">
    <property type="nucleotide sequence ID" value="NZ_JAGGJU010000004.1"/>
</dbReference>
<evidence type="ECO:0000313" key="3">
    <source>
        <dbReference type="Proteomes" id="UP000759443"/>
    </source>
</evidence>
<accession>A0ABS4DX49</accession>